<sequence>MLENFISNYKQKSLLQRFLFFIGLLFLILYFVLGCMFIFWKSVPLDLSYNRRLLFGILLIVYSIFRFYRIINIRQD</sequence>
<feature type="transmembrane region" description="Helical" evidence="1">
    <location>
        <begin position="18"/>
        <end position="40"/>
    </location>
</feature>
<organism evidence="2 3">
    <name type="scientific">Paenimyroides viscosum</name>
    <dbReference type="NCBI Taxonomy" id="2488729"/>
    <lineage>
        <taxon>Bacteria</taxon>
        <taxon>Pseudomonadati</taxon>
        <taxon>Bacteroidota</taxon>
        <taxon>Flavobacteriia</taxon>
        <taxon>Flavobacteriales</taxon>
        <taxon>Flavobacteriaceae</taxon>
        <taxon>Paenimyroides</taxon>
    </lineage>
</organism>
<keyword evidence="1" id="KW-0812">Transmembrane</keyword>
<keyword evidence="1" id="KW-0472">Membrane</keyword>
<comment type="caution">
    <text evidence="2">The sequence shown here is derived from an EMBL/GenBank/DDBJ whole genome shotgun (WGS) entry which is preliminary data.</text>
</comment>
<protein>
    <submittedName>
        <fullName evidence="2">Uncharacterized protein</fullName>
    </submittedName>
</protein>
<evidence type="ECO:0000313" key="2">
    <source>
        <dbReference type="EMBL" id="RRA93795.1"/>
    </source>
</evidence>
<keyword evidence="1" id="KW-1133">Transmembrane helix</keyword>
<evidence type="ECO:0000256" key="1">
    <source>
        <dbReference type="SAM" id="Phobius"/>
    </source>
</evidence>
<proteinExistence type="predicted"/>
<evidence type="ECO:0000313" key="3">
    <source>
        <dbReference type="Proteomes" id="UP000268372"/>
    </source>
</evidence>
<keyword evidence="3" id="KW-1185">Reference proteome</keyword>
<feature type="transmembrane region" description="Helical" evidence="1">
    <location>
        <begin position="52"/>
        <end position="71"/>
    </location>
</feature>
<dbReference type="EMBL" id="RQTJ01000021">
    <property type="protein sequence ID" value="RRA93795.1"/>
    <property type="molecule type" value="Genomic_DNA"/>
</dbReference>
<reference evidence="2 3" key="1">
    <citation type="submission" date="2018-11" db="EMBL/GenBank/DDBJ databases">
        <title>Flavobacterium sp. nov., YIM 102796 draft genome.</title>
        <authorList>
            <person name="Li G."/>
            <person name="Jiang Y."/>
        </authorList>
    </citation>
    <scope>NUCLEOTIDE SEQUENCE [LARGE SCALE GENOMIC DNA]</scope>
    <source>
        <strain evidence="2 3">YIM 102796</strain>
    </source>
</reference>
<name>A0A3P1AYA4_9FLAO</name>
<gene>
    <name evidence="2" type="ORF">EG242_09975</name>
</gene>
<dbReference type="AlphaFoldDB" id="A0A3P1AYA4"/>
<accession>A0A3P1AYA4</accession>
<dbReference type="Proteomes" id="UP000268372">
    <property type="component" value="Unassembled WGS sequence"/>
</dbReference>